<dbReference type="CDD" id="cd22231">
    <property type="entry name" value="RHH_NikR_HicB-like"/>
    <property type="match status" value="1"/>
</dbReference>
<proteinExistence type="predicted"/>
<dbReference type="Proteomes" id="UP000600071">
    <property type="component" value="Unassembled WGS sequence"/>
</dbReference>
<dbReference type="Gene3D" id="1.10.1220.10">
    <property type="entry name" value="Met repressor-like"/>
    <property type="match status" value="1"/>
</dbReference>
<dbReference type="InterPro" id="IPR013321">
    <property type="entry name" value="Arc_rbn_hlx_hlx"/>
</dbReference>
<reference evidence="3" key="3">
    <citation type="journal article" date="2020" name="ISME J.">
        <title>Gammaproteobacteria mediating utilization of methyl-, sulfur- and petroleum organic compounds in deep ocean hydrothermal plumes.</title>
        <authorList>
            <person name="Zhou Z."/>
            <person name="Liu Y."/>
            <person name="Pan J."/>
            <person name="Cron B.R."/>
            <person name="Toner B.M."/>
            <person name="Anantharaman K."/>
            <person name="Breier J.A."/>
            <person name="Dick G.J."/>
            <person name="Li M."/>
        </authorList>
    </citation>
    <scope>NUCLEOTIDE SEQUENCE</scope>
    <source>
        <strain evidence="3">SZUA-1523</strain>
    </source>
</reference>
<evidence type="ECO:0000313" key="6">
    <source>
        <dbReference type="Proteomes" id="UP000196694"/>
    </source>
</evidence>
<evidence type="ECO:0000259" key="1">
    <source>
        <dbReference type="Pfam" id="PF01402"/>
    </source>
</evidence>
<dbReference type="SUPFAM" id="SSF47598">
    <property type="entry name" value="Ribbon-helix-helix"/>
    <property type="match status" value="1"/>
</dbReference>
<gene>
    <name evidence="3" type="ORF">EYH50_03360</name>
    <name evidence="4" type="ORF">Pdsh_04415</name>
    <name evidence="2" type="ORF">Pyrde_1800</name>
</gene>
<dbReference type="GO" id="GO:0006355">
    <property type="term" value="P:regulation of DNA-templated transcription"/>
    <property type="evidence" value="ECO:0007669"/>
    <property type="project" value="InterPro"/>
</dbReference>
<accession>A0A0P0N5N4</accession>
<reference evidence="4 6" key="2">
    <citation type="submission" date="2017-05" db="EMBL/GenBank/DDBJ databases">
        <title>The draft genome of the hyperthermophilic archaeon 'Pyrodictium delaneyi strain Hulk', an iron and nitrate reducer, reveals the capacity for sulfate reduction.</title>
        <authorList>
            <person name="Demey L.M."/>
            <person name="Miller C."/>
            <person name="Manzella M."/>
            <person name="Reguera G."/>
            <person name="Kashefi K."/>
        </authorList>
    </citation>
    <scope>NUCLEOTIDE SEQUENCE [LARGE SCALE GENOMIC DNA]</scope>
    <source>
        <strain evidence="4 6">Hulk</strain>
    </source>
</reference>
<evidence type="ECO:0000313" key="2">
    <source>
        <dbReference type="EMBL" id="ALL01843.1"/>
    </source>
</evidence>
<dbReference type="Proteomes" id="UP000196694">
    <property type="component" value="Unassembled WGS sequence"/>
</dbReference>
<dbReference type="Proteomes" id="UP000058613">
    <property type="component" value="Chromosome"/>
</dbReference>
<dbReference type="OrthoDB" id="14438at2157"/>
<evidence type="ECO:0000313" key="4">
    <source>
        <dbReference type="EMBL" id="OWJ55216.1"/>
    </source>
</evidence>
<dbReference type="InterPro" id="IPR010985">
    <property type="entry name" value="Ribbon_hlx_hlx"/>
</dbReference>
<dbReference type="AlphaFoldDB" id="A0A0P0N5N4"/>
<sequence length="57" mass="6761">MRVVTFKVDEDLLEKLDSFARLKGVTRSEIIRKAIELYLRLEDYKVQPQPKIVRLLS</sequence>
<reference evidence="2 5" key="1">
    <citation type="submission" date="2015-10" db="EMBL/GenBank/DDBJ databases">
        <title>Complete genome sequence of hyperthermophilic archaeon Pyrodictium delaneyi Su06.</title>
        <authorList>
            <person name="Jung J.-H."/>
            <person name="Lin J."/>
            <person name="Holden J.F."/>
            <person name="Park C.-S."/>
        </authorList>
    </citation>
    <scope>NUCLEOTIDE SEQUENCE [LARGE SCALE GENOMIC DNA]</scope>
    <source>
        <strain evidence="2 5">Su06</strain>
    </source>
</reference>
<dbReference type="Pfam" id="PF01402">
    <property type="entry name" value="RHH_1"/>
    <property type="match status" value="1"/>
</dbReference>
<name>A0A0P0N5N4_9CREN</name>
<evidence type="ECO:0000313" key="5">
    <source>
        <dbReference type="Proteomes" id="UP000058613"/>
    </source>
</evidence>
<organism evidence="2 5">
    <name type="scientific">Pyrodictium delaneyi</name>
    <dbReference type="NCBI Taxonomy" id="1273541"/>
    <lineage>
        <taxon>Archaea</taxon>
        <taxon>Thermoproteota</taxon>
        <taxon>Thermoprotei</taxon>
        <taxon>Desulfurococcales</taxon>
        <taxon>Pyrodictiaceae</taxon>
        <taxon>Pyrodictium</taxon>
    </lineage>
</organism>
<dbReference type="GeneID" id="26100139"/>
<dbReference type="EMBL" id="DQVR01000072">
    <property type="protein sequence ID" value="HIQ24066.1"/>
    <property type="molecule type" value="Genomic_DNA"/>
</dbReference>
<evidence type="ECO:0000313" key="3">
    <source>
        <dbReference type="EMBL" id="HIQ24066.1"/>
    </source>
</evidence>
<dbReference type="KEGG" id="pdl:Pyrde_1800"/>
<dbReference type="InterPro" id="IPR002145">
    <property type="entry name" value="CopG"/>
</dbReference>
<dbReference type="EMBL" id="CP013011">
    <property type="protein sequence ID" value="ALL01843.1"/>
    <property type="molecule type" value="Genomic_DNA"/>
</dbReference>
<feature type="domain" description="Ribbon-helix-helix protein CopG" evidence="1">
    <location>
        <begin position="3"/>
        <end position="42"/>
    </location>
</feature>
<protein>
    <submittedName>
        <fullName evidence="3">Ribbon-helix-helix protein, CopG family</fullName>
    </submittedName>
</protein>
<dbReference type="EMBL" id="NCQP01000002">
    <property type="protein sequence ID" value="OWJ55216.1"/>
    <property type="molecule type" value="Genomic_DNA"/>
</dbReference>
<dbReference type="RefSeq" id="WP_082419682.1">
    <property type="nucleotide sequence ID" value="NZ_CP013011.1"/>
</dbReference>
<keyword evidence="6" id="KW-1185">Reference proteome</keyword>